<dbReference type="PANTHER" id="PTHR10799">
    <property type="entry name" value="SNF2/RAD54 HELICASE FAMILY"/>
    <property type="match status" value="1"/>
</dbReference>
<protein>
    <submittedName>
        <fullName evidence="4">ATP-dependent helicase</fullName>
    </submittedName>
</protein>
<dbReference type="Gene3D" id="3.40.50.300">
    <property type="entry name" value="P-loop containing nucleotide triphosphate hydrolases"/>
    <property type="match status" value="1"/>
</dbReference>
<dbReference type="SUPFAM" id="SSF52540">
    <property type="entry name" value="P-loop containing nucleoside triphosphate hydrolases"/>
    <property type="match status" value="2"/>
</dbReference>
<feature type="domain" description="Helicase ATP-binding" evidence="2">
    <location>
        <begin position="502"/>
        <end position="694"/>
    </location>
</feature>
<organism evidence="4 5">
    <name type="scientific">Neolewinella lacunae</name>
    <dbReference type="NCBI Taxonomy" id="1517758"/>
    <lineage>
        <taxon>Bacteria</taxon>
        <taxon>Pseudomonadati</taxon>
        <taxon>Bacteroidota</taxon>
        <taxon>Saprospiria</taxon>
        <taxon>Saprospirales</taxon>
        <taxon>Lewinellaceae</taxon>
        <taxon>Neolewinella</taxon>
    </lineage>
</organism>
<evidence type="ECO:0000313" key="4">
    <source>
        <dbReference type="EMBL" id="MBC6994589.1"/>
    </source>
</evidence>
<dbReference type="InterPro" id="IPR000330">
    <property type="entry name" value="SNF2_N"/>
</dbReference>
<accession>A0A923PJQ3</accession>
<dbReference type="InterPro" id="IPR049730">
    <property type="entry name" value="SNF2/RAD54-like_C"/>
</dbReference>
<name>A0A923PJQ3_9BACT</name>
<dbReference type="PROSITE" id="PS51194">
    <property type="entry name" value="HELICASE_CTER"/>
    <property type="match status" value="1"/>
</dbReference>
<dbReference type="GO" id="GO:0004386">
    <property type="term" value="F:helicase activity"/>
    <property type="evidence" value="ECO:0007669"/>
    <property type="project" value="UniProtKB-KW"/>
</dbReference>
<dbReference type="InterPro" id="IPR001650">
    <property type="entry name" value="Helicase_C-like"/>
</dbReference>
<evidence type="ECO:0000259" key="2">
    <source>
        <dbReference type="PROSITE" id="PS51192"/>
    </source>
</evidence>
<dbReference type="GO" id="GO:0016787">
    <property type="term" value="F:hydrolase activity"/>
    <property type="evidence" value="ECO:0007669"/>
    <property type="project" value="UniProtKB-KW"/>
</dbReference>
<keyword evidence="4" id="KW-0067">ATP-binding</keyword>
<dbReference type="EMBL" id="JACSIT010000100">
    <property type="protein sequence ID" value="MBC6994589.1"/>
    <property type="molecule type" value="Genomic_DNA"/>
</dbReference>
<comment type="caution">
    <text evidence="4">The sequence shown here is derived from an EMBL/GenBank/DDBJ whole genome shotgun (WGS) entry which is preliminary data.</text>
</comment>
<proteinExistence type="predicted"/>
<dbReference type="AlphaFoldDB" id="A0A923PJQ3"/>
<dbReference type="InterPro" id="IPR014001">
    <property type="entry name" value="Helicase_ATP-bd"/>
</dbReference>
<dbReference type="GO" id="GO:0005524">
    <property type="term" value="F:ATP binding"/>
    <property type="evidence" value="ECO:0007669"/>
    <property type="project" value="InterPro"/>
</dbReference>
<evidence type="ECO:0000259" key="3">
    <source>
        <dbReference type="PROSITE" id="PS51194"/>
    </source>
</evidence>
<keyword evidence="4" id="KW-0547">Nucleotide-binding</keyword>
<dbReference type="InterPro" id="IPR038718">
    <property type="entry name" value="SNF2-like_sf"/>
</dbReference>
<dbReference type="PROSITE" id="PS51192">
    <property type="entry name" value="HELICASE_ATP_BIND_1"/>
    <property type="match status" value="1"/>
</dbReference>
<sequence length="980" mass="110894">MSLTPEILFDFFEYRTGIYLPKAYVVGRNEVGRLAHVHHTANARELGVYDITLTPPLERALALVEGLRHQNVAEAHRKGAKIMPTLAGLLSDKSKERSNVIRYIHHRSAEVLSLCQQHGWAVSVGLDPRKEPEPFVTPFAPVPYQPRLTFHLSDAGLDFRLELEAHDGQRSPVRHHDIKILTNHPTPGWLVLDKQLTQLGQLNGSHLKPFLSKDLVHLEGAEVGKFWRDYIVRVAEHNPIVAHGFQYAVFAEPEVLRLAARPHPFEGRFYLYPEFGYGGKFFAVGAAEATAVVHNLKPPYRLARIVRNPAAEEALLQPLLALGVSALPVGNAFRTPEDDAFAAPRWLLENEVELRALGIEVVPPEENGQRISAYQGTISLEMEAENDWLDLHGTVVIGPHEIPFHKFVRYIQREERRFPLPDGDLFLIPDEWFARYRPSLQFARVEGKKVRLARSQAPLLAPLGLGGADTEQAQRLAEAFAPSARLHATLRPYQLEGARWLVRHYHEQLGACLADDMGLGKTLQTIAALLYAKERVGADAGATEAPKSKGGPASQLDLFAAPAADEQFLQPLRALVVLPASLVFNWRNELARFAPSLTVETHTGQHRTRDARVLRRFDVLLTTYQTALRDVSVLREIDFTYIILDESQQIKNRQSKVFKALNELHAPHRISLSGTPIENSLSDLWSQMQFINPGLLRHYAFFKQEFITPIEVHNDEARKSQLRQLVGPHLLRRTKEEVAPDLPELDVQLYYCEMSGAQRKAYESEKSAARNALLGNFAPNDGQYQLRVVQTLTRLRQLANHPVLLEEDYDKSSGKFDEVLGQWNTVRRAGHKVLIFSSMVRHLELFREELRANNEPFAWITGQVDAKTRAREVRRFQEDPTVQTFFISIKAGGTGLNLTAADYVFILDPWWNPSIEDQAIARAHRIGRQGNVFARKFLTKDSIEEKINRLQQRKKQLADDIIGTEGGLDFDRGELEFLLT</sequence>
<evidence type="ECO:0000313" key="5">
    <source>
        <dbReference type="Proteomes" id="UP000650081"/>
    </source>
</evidence>
<reference evidence="4" key="1">
    <citation type="submission" date="2020-08" db="EMBL/GenBank/DDBJ databases">
        <title>Lewinella bacteria from marine environments.</title>
        <authorList>
            <person name="Zhong Y."/>
        </authorList>
    </citation>
    <scope>NUCLEOTIDE SEQUENCE</scope>
    <source>
        <strain evidence="4">KCTC 42187</strain>
    </source>
</reference>
<keyword evidence="4" id="KW-0347">Helicase</keyword>
<gene>
    <name evidence="4" type="ORF">H9S92_10460</name>
</gene>
<dbReference type="Gene3D" id="3.40.50.10810">
    <property type="entry name" value="Tandem AAA-ATPase domain"/>
    <property type="match status" value="1"/>
</dbReference>
<feature type="domain" description="Helicase C-terminal" evidence="3">
    <location>
        <begin position="804"/>
        <end position="976"/>
    </location>
</feature>
<dbReference type="SMART" id="SM00490">
    <property type="entry name" value="HELICc"/>
    <property type="match status" value="1"/>
</dbReference>
<dbReference type="Pfam" id="PF00176">
    <property type="entry name" value="SNF2-rel_dom"/>
    <property type="match status" value="1"/>
</dbReference>
<dbReference type="InterPro" id="IPR027417">
    <property type="entry name" value="P-loop_NTPase"/>
</dbReference>
<evidence type="ECO:0000256" key="1">
    <source>
        <dbReference type="ARBA" id="ARBA00022801"/>
    </source>
</evidence>
<dbReference type="SMART" id="SM00487">
    <property type="entry name" value="DEXDc"/>
    <property type="match status" value="1"/>
</dbReference>
<keyword evidence="1" id="KW-0378">Hydrolase</keyword>
<dbReference type="Pfam" id="PF00271">
    <property type="entry name" value="Helicase_C"/>
    <property type="match status" value="1"/>
</dbReference>
<dbReference type="RefSeq" id="WP_187466659.1">
    <property type="nucleotide sequence ID" value="NZ_JACSIT010000100.1"/>
</dbReference>
<dbReference type="CDD" id="cd18793">
    <property type="entry name" value="SF2_C_SNF"/>
    <property type="match status" value="1"/>
</dbReference>
<dbReference type="Proteomes" id="UP000650081">
    <property type="component" value="Unassembled WGS sequence"/>
</dbReference>
<keyword evidence="5" id="KW-1185">Reference proteome</keyword>